<name>A0A816RIV8_BRANA</name>
<reference evidence="10" key="1">
    <citation type="submission" date="2021-01" db="EMBL/GenBank/DDBJ databases">
        <authorList>
            <consortium name="Genoscope - CEA"/>
            <person name="William W."/>
        </authorList>
    </citation>
    <scope>NUCLEOTIDE SEQUENCE</scope>
</reference>
<evidence type="ECO:0000256" key="7">
    <source>
        <dbReference type="ARBA" id="ARBA00047899"/>
    </source>
</evidence>
<proteinExistence type="predicted"/>
<dbReference type="PANTHER" id="PTHR27002:SF399">
    <property type="entry name" value="CYSTEINE-RICH RECEPTOR-LIKE PROTEIN KINASE 24"/>
    <property type="match status" value="1"/>
</dbReference>
<keyword evidence="3" id="KW-0808">Transferase</keyword>
<dbReference type="GO" id="GO:0004674">
    <property type="term" value="F:protein serine/threonine kinase activity"/>
    <property type="evidence" value="ECO:0007669"/>
    <property type="project" value="UniProtKB-KW"/>
</dbReference>
<protein>
    <recommendedName>
        <fullName evidence="1">non-specific serine/threonine protein kinase</fullName>
        <ecNumber evidence="1">2.7.11.1</ecNumber>
    </recommendedName>
</protein>
<comment type="catalytic activity">
    <reaction evidence="8">
        <text>L-seryl-[protein] + ATP = O-phospho-L-seryl-[protein] + ADP + H(+)</text>
        <dbReference type="Rhea" id="RHEA:17989"/>
        <dbReference type="Rhea" id="RHEA-COMP:9863"/>
        <dbReference type="Rhea" id="RHEA-COMP:11604"/>
        <dbReference type="ChEBI" id="CHEBI:15378"/>
        <dbReference type="ChEBI" id="CHEBI:29999"/>
        <dbReference type="ChEBI" id="CHEBI:30616"/>
        <dbReference type="ChEBI" id="CHEBI:83421"/>
        <dbReference type="ChEBI" id="CHEBI:456216"/>
        <dbReference type="EC" id="2.7.11.1"/>
    </reaction>
</comment>
<dbReference type="FunFam" id="1.10.510.10:FF:001023">
    <property type="entry name" value="Os07g0541700 protein"/>
    <property type="match status" value="1"/>
</dbReference>
<evidence type="ECO:0000256" key="3">
    <source>
        <dbReference type="ARBA" id="ARBA00022679"/>
    </source>
</evidence>
<accession>A0A816RIV8</accession>
<dbReference type="GO" id="GO:0005524">
    <property type="term" value="F:ATP binding"/>
    <property type="evidence" value="ECO:0007669"/>
    <property type="project" value="UniProtKB-KW"/>
</dbReference>
<feature type="domain" description="Protein kinase" evidence="9">
    <location>
        <begin position="1"/>
        <end position="290"/>
    </location>
</feature>
<keyword evidence="6" id="KW-0067">ATP-binding</keyword>
<keyword evidence="5" id="KW-0418">Kinase</keyword>
<evidence type="ECO:0000256" key="8">
    <source>
        <dbReference type="ARBA" id="ARBA00048679"/>
    </source>
</evidence>
<dbReference type="AlphaFoldDB" id="A0A816RIV8"/>
<dbReference type="Proteomes" id="UP001295469">
    <property type="component" value="Chromosome C01"/>
</dbReference>
<dbReference type="PROSITE" id="PS50011">
    <property type="entry name" value="PROTEIN_KINASE_DOM"/>
    <property type="match status" value="1"/>
</dbReference>
<evidence type="ECO:0000259" key="9">
    <source>
        <dbReference type="PROSITE" id="PS50011"/>
    </source>
</evidence>
<dbReference type="InterPro" id="IPR000719">
    <property type="entry name" value="Prot_kinase_dom"/>
</dbReference>
<comment type="catalytic activity">
    <reaction evidence="7">
        <text>L-threonyl-[protein] + ATP = O-phospho-L-threonyl-[protein] + ADP + H(+)</text>
        <dbReference type="Rhea" id="RHEA:46608"/>
        <dbReference type="Rhea" id="RHEA-COMP:11060"/>
        <dbReference type="Rhea" id="RHEA-COMP:11605"/>
        <dbReference type="ChEBI" id="CHEBI:15378"/>
        <dbReference type="ChEBI" id="CHEBI:30013"/>
        <dbReference type="ChEBI" id="CHEBI:30616"/>
        <dbReference type="ChEBI" id="CHEBI:61977"/>
        <dbReference type="ChEBI" id="CHEBI:456216"/>
        <dbReference type="EC" id="2.7.11.1"/>
    </reaction>
</comment>
<organism evidence="10">
    <name type="scientific">Brassica napus</name>
    <name type="common">Rape</name>
    <dbReference type="NCBI Taxonomy" id="3708"/>
    <lineage>
        <taxon>Eukaryota</taxon>
        <taxon>Viridiplantae</taxon>
        <taxon>Streptophyta</taxon>
        <taxon>Embryophyta</taxon>
        <taxon>Tracheophyta</taxon>
        <taxon>Spermatophyta</taxon>
        <taxon>Magnoliopsida</taxon>
        <taxon>eudicotyledons</taxon>
        <taxon>Gunneridae</taxon>
        <taxon>Pentapetalae</taxon>
        <taxon>rosids</taxon>
        <taxon>malvids</taxon>
        <taxon>Brassicales</taxon>
        <taxon>Brassicaceae</taxon>
        <taxon>Brassiceae</taxon>
        <taxon>Brassica</taxon>
    </lineage>
</organism>
<keyword evidence="2" id="KW-0723">Serine/threonine-protein kinase</keyword>
<sequence length="290" mass="32378">MDRDVTLTLTTRQRSSCGGTQGGTISRPSCFIRWEVYPLLDLFDDITPEKAVDDITTSGSLQFEFKAIEAATSNFHNIISLGTFPSATQVALKRLTKTSGQDEEEFMNELIYERIFSSLPDPKKNSQLDWSKRYNIMEGITCRILYLHQDSRLTIIHCDLEACNILLDEDLNPKIPDFGVTRKIGVDQTEATTGRVVGTLIFDYKSFVTGLIGNQIYQKLFMSHLIVYMNLSAANPKNLNMVKKLSLAMLTQECGPNLKSLTTMGSEGCQNAGKEVVNHERISTPATKSS</sequence>
<gene>
    <name evidence="10" type="ORF">DARMORV10_C01P17890.1</name>
</gene>
<dbReference type="InterPro" id="IPR011009">
    <property type="entry name" value="Kinase-like_dom_sf"/>
</dbReference>
<dbReference type="SUPFAM" id="SSF56112">
    <property type="entry name" value="Protein kinase-like (PK-like)"/>
    <property type="match status" value="1"/>
</dbReference>
<dbReference type="Gene3D" id="3.30.200.20">
    <property type="entry name" value="Phosphorylase Kinase, domain 1"/>
    <property type="match status" value="1"/>
</dbReference>
<dbReference type="PANTHER" id="PTHR27002">
    <property type="entry name" value="RECEPTOR-LIKE SERINE/THREONINE-PROTEIN KINASE SD1-8"/>
    <property type="match status" value="1"/>
</dbReference>
<evidence type="ECO:0000313" key="10">
    <source>
        <dbReference type="EMBL" id="CAF2070948.1"/>
    </source>
</evidence>
<evidence type="ECO:0000256" key="2">
    <source>
        <dbReference type="ARBA" id="ARBA00022527"/>
    </source>
</evidence>
<evidence type="ECO:0000256" key="4">
    <source>
        <dbReference type="ARBA" id="ARBA00022741"/>
    </source>
</evidence>
<keyword evidence="4" id="KW-0547">Nucleotide-binding</keyword>
<evidence type="ECO:0000256" key="1">
    <source>
        <dbReference type="ARBA" id="ARBA00012513"/>
    </source>
</evidence>
<dbReference type="EC" id="2.7.11.1" evidence="1"/>
<dbReference type="Gene3D" id="1.10.510.10">
    <property type="entry name" value="Transferase(Phosphotransferase) domain 1"/>
    <property type="match status" value="1"/>
</dbReference>
<dbReference type="Pfam" id="PF00069">
    <property type="entry name" value="Pkinase"/>
    <property type="match status" value="1"/>
</dbReference>
<dbReference type="EMBL" id="HG994365">
    <property type="protein sequence ID" value="CAF2070948.1"/>
    <property type="molecule type" value="Genomic_DNA"/>
</dbReference>
<evidence type="ECO:0000256" key="5">
    <source>
        <dbReference type="ARBA" id="ARBA00022777"/>
    </source>
</evidence>
<evidence type="ECO:0000256" key="6">
    <source>
        <dbReference type="ARBA" id="ARBA00022840"/>
    </source>
</evidence>